<dbReference type="KEGG" id="scl:sce1697"/>
<reference evidence="2 3" key="1">
    <citation type="journal article" date="2007" name="Nat. Biotechnol.">
        <title>Complete genome sequence of the myxobacterium Sorangium cellulosum.</title>
        <authorList>
            <person name="Schneiker S."/>
            <person name="Perlova O."/>
            <person name="Kaiser O."/>
            <person name="Gerth K."/>
            <person name="Alici A."/>
            <person name="Altmeyer M.O."/>
            <person name="Bartels D."/>
            <person name="Bekel T."/>
            <person name="Beyer S."/>
            <person name="Bode E."/>
            <person name="Bode H.B."/>
            <person name="Bolten C.J."/>
            <person name="Choudhuri J.V."/>
            <person name="Doss S."/>
            <person name="Elnakady Y.A."/>
            <person name="Frank B."/>
            <person name="Gaigalat L."/>
            <person name="Goesmann A."/>
            <person name="Groeger C."/>
            <person name="Gross F."/>
            <person name="Jelsbak L."/>
            <person name="Jelsbak L."/>
            <person name="Kalinowski J."/>
            <person name="Kegler C."/>
            <person name="Knauber T."/>
            <person name="Konietzny S."/>
            <person name="Kopp M."/>
            <person name="Krause L."/>
            <person name="Krug D."/>
            <person name="Linke B."/>
            <person name="Mahmud T."/>
            <person name="Martinez-Arias R."/>
            <person name="McHardy A.C."/>
            <person name="Merai M."/>
            <person name="Meyer F."/>
            <person name="Mormann S."/>
            <person name="Munoz-Dorado J."/>
            <person name="Perez J."/>
            <person name="Pradella S."/>
            <person name="Rachid S."/>
            <person name="Raddatz G."/>
            <person name="Rosenau F."/>
            <person name="Rueckert C."/>
            <person name="Sasse F."/>
            <person name="Scharfe M."/>
            <person name="Schuster S.C."/>
            <person name="Suen G."/>
            <person name="Treuner-Lange A."/>
            <person name="Velicer G.J."/>
            <person name="Vorholter F.-J."/>
            <person name="Weissman K.J."/>
            <person name="Welch R.D."/>
            <person name="Wenzel S.C."/>
            <person name="Whitworth D.E."/>
            <person name="Wilhelm S."/>
            <person name="Wittmann C."/>
            <person name="Bloecker H."/>
            <person name="Puehler A."/>
            <person name="Mueller R."/>
        </authorList>
    </citation>
    <scope>NUCLEOTIDE SEQUENCE [LARGE SCALE GENOMIC DNA]</scope>
    <source>
        <strain evidence="3">So ce56</strain>
    </source>
</reference>
<dbReference type="STRING" id="448385.sce1697"/>
<dbReference type="Proteomes" id="UP000002139">
    <property type="component" value="Chromosome"/>
</dbReference>
<organism evidence="2 3">
    <name type="scientific">Sorangium cellulosum (strain So ce56)</name>
    <name type="common">Polyangium cellulosum (strain So ce56)</name>
    <dbReference type="NCBI Taxonomy" id="448385"/>
    <lineage>
        <taxon>Bacteria</taxon>
        <taxon>Pseudomonadati</taxon>
        <taxon>Myxococcota</taxon>
        <taxon>Polyangia</taxon>
        <taxon>Polyangiales</taxon>
        <taxon>Polyangiaceae</taxon>
        <taxon>Sorangium</taxon>
    </lineage>
</organism>
<keyword evidence="3" id="KW-1185">Reference proteome</keyword>
<feature type="transmembrane region" description="Helical" evidence="1">
    <location>
        <begin position="137"/>
        <end position="155"/>
    </location>
</feature>
<dbReference type="AlphaFoldDB" id="A9FIH8"/>
<feature type="transmembrane region" description="Helical" evidence="1">
    <location>
        <begin position="202"/>
        <end position="225"/>
    </location>
</feature>
<evidence type="ECO:0000313" key="2">
    <source>
        <dbReference type="EMBL" id="CAN91856.1"/>
    </source>
</evidence>
<accession>A9FIH8</accession>
<feature type="transmembrane region" description="Helical" evidence="1">
    <location>
        <begin position="167"/>
        <end position="186"/>
    </location>
</feature>
<protein>
    <submittedName>
        <fullName evidence="2">Uncharacterized protein</fullName>
    </submittedName>
</protein>
<dbReference type="BioCyc" id="SCEL448385:SCE_RS08735-MONOMER"/>
<keyword evidence="1" id="KW-0472">Membrane</keyword>
<dbReference type="HOGENOM" id="CLU_1151201_0_0_7"/>
<proteinExistence type="predicted"/>
<evidence type="ECO:0000256" key="1">
    <source>
        <dbReference type="SAM" id="Phobius"/>
    </source>
</evidence>
<gene>
    <name evidence="2" type="ordered locus">sce1697</name>
</gene>
<name>A9FIH8_SORC5</name>
<keyword evidence="1" id="KW-0812">Transmembrane</keyword>
<sequence length="241" mass="26270">MGRNYGLSPAPVEPRNAAPPRAPFAVRYLPASMTGLHACPFCREMFEAKEASTCPACGLRLEALAKLPPSYDALQEEPDEPLPPHMEPLPWTYAGRGRGALLALALLGLAAFFAPWIHETAPELRDLSGFGLARRLGWMWAPAVAFFVMIPLALTRRSIHKMRGARVAVAFLAAVALVTVAMRLMFTPGSTLLRPVRFTWGYGLYATGAIALLALFTAAFFGGRIDDLPTGQRRRGDEVLH</sequence>
<evidence type="ECO:0000313" key="3">
    <source>
        <dbReference type="Proteomes" id="UP000002139"/>
    </source>
</evidence>
<keyword evidence="1" id="KW-1133">Transmembrane helix</keyword>
<feature type="transmembrane region" description="Helical" evidence="1">
    <location>
        <begin position="99"/>
        <end position="117"/>
    </location>
</feature>
<dbReference type="EMBL" id="AM746676">
    <property type="protein sequence ID" value="CAN91856.1"/>
    <property type="molecule type" value="Genomic_DNA"/>
</dbReference>